<dbReference type="STRING" id="1160509.A0A3N4I6X6"/>
<dbReference type="SUPFAM" id="SSF82171">
    <property type="entry name" value="DPP6 N-terminal domain-like"/>
    <property type="match status" value="1"/>
</dbReference>
<dbReference type="PANTHER" id="PTHR12747">
    <property type="entry name" value="ELONGATOR COMPLEX PROTEIN 1"/>
    <property type="match status" value="1"/>
</dbReference>
<evidence type="ECO:0000313" key="3">
    <source>
        <dbReference type="EMBL" id="RPA81833.1"/>
    </source>
</evidence>
<keyword evidence="4" id="KW-1185">Reference proteome</keyword>
<evidence type="ECO:0000313" key="4">
    <source>
        <dbReference type="Proteomes" id="UP000275078"/>
    </source>
</evidence>
<dbReference type="Proteomes" id="UP000275078">
    <property type="component" value="Unassembled WGS sequence"/>
</dbReference>
<accession>A0A3N4I6X6</accession>
<organism evidence="3 4">
    <name type="scientific">Ascobolus immersus RN42</name>
    <dbReference type="NCBI Taxonomy" id="1160509"/>
    <lineage>
        <taxon>Eukaryota</taxon>
        <taxon>Fungi</taxon>
        <taxon>Dikarya</taxon>
        <taxon>Ascomycota</taxon>
        <taxon>Pezizomycotina</taxon>
        <taxon>Pezizomycetes</taxon>
        <taxon>Pezizales</taxon>
        <taxon>Ascobolaceae</taxon>
        <taxon>Ascobolus</taxon>
    </lineage>
</organism>
<dbReference type="AlphaFoldDB" id="A0A3N4I6X6"/>
<dbReference type="PANTHER" id="PTHR12747:SF0">
    <property type="entry name" value="ELONGATOR COMPLEX PROTEIN 1"/>
    <property type="match status" value="1"/>
</dbReference>
<dbReference type="Pfam" id="PF23878">
    <property type="entry name" value="TPR_ELP1"/>
    <property type="match status" value="1"/>
</dbReference>
<evidence type="ECO:0000259" key="2">
    <source>
        <dbReference type="Pfam" id="PF23878"/>
    </source>
</evidence>
<name>A0A3N4I6X6_ASCIM</name>
<dbReference type="GO" id="GO:0033588">
    <property type="term" value="C:elongator holoenzyme complex"/>
    <property type="evidence" value="ECO:0007669"/>
    <property type="project" value="InterPro"/>
</dbReference>
<sequence>MQPLLSYPEKRVPLPSDAIESRFGWLRDVAVGVIFKRDSLRSVAVEVRALNTVGGEAGTEDLQDVEWTVRLENNYPVIAVGFLYDRVRVAFKDGEICDIIVAERCAQRYLHLRHLGLIKTAGWSPDGKLLACITEDDEYILSTPDNLIKRCSVRESFPKASEDGSTVNSFPSLRFLDDGRLSVQFTSVYTDRNANLYIAGIADNESPTHVIMNNGIRPVKADSHAAFVISRAPVDAVVSVDRAGTFRENLDLSHRSNTFLRNYHAVAWDDELQLLFLQTDRFLQVWKRRSGRLWLLRQFDTERAAYYSSTPHSDIIVKRKGTREILVLCLMQGAIKLLSLYQGAPGSCSLESPGLELVTTHAEIIKPHPFTLEYLGSLWCCEHPPAATATSPKGHFIVALHEKEVEVVHKCPKQVLPALVLSLQFGALNLTSAIFSTDGQLFVLGRFSSERTVLLRVISNSKGAVAISALRFQPAVSFLGSSSSHLAFLCDDLSLVSFDIRGVCSNAIGKTVGLQSHLQMLPSSNKGFQFCSLLEDRLLLGNKCLSVGCTSYLICKNVLFYTVGEGSLFAFDLHREQLLYSRFIERGAVINHIRWKLACVVMELPRGSLEMVYPQFLLRSSVQSDIEHKRYSVAFKRSLLHRVDMTDLLIRSLIAHPDYLTSFLASLSKKQYIESFVLGLKKKHAPDSADRILEGIHGILVRSELHNMDLVAVVLLALSADNLPTVTRMIVSAWSSDNENLVSRAISKLLEHCHFDGLFRVVLDFGELDFALFLTQRSECDKPTYALFLRDIATMDRRERCIAIADYLGDHKKSLGLLPLDDEVSYRRFREYVQKHGLYAYGASDKRLSDSQRRDICLAFAEHLYSNENYYAAGIVYESLAELHQSLTAYCLGLHWQEAFFVTHLLQMTVNDQRKLAVDFIERLTAARDFRAASCVATDYLHDKQAALSLLCKGCYYTEAYRLAVLVDDDSSVDSIDHSLLEECKSLIFAMQQMIAEGKGYIRTVAQFGAMTVPDDVSWHREFDIPDNLSLNSAFTNSTTSSFSNSSLTSGHSQRRAKKMRRKWKAGSLYEKEHTLHAMKILYQRREELQGEVLKIGPSLVRRQFRDASLQLRTVFLEYMGVLHQISDYIGNPGLQQNIDFSYIV</sequence>
<proteinExistence type="predicted"/>
<dbReference type="UniPathway" id="UPA00988"/>
<gene>
    <name evidence="3" type="ORF">BJ508DRAFT_414545</name>
</gene>
<dbReference type="EMBL" id="ML119676">
    <property type="protein sequence ID" value="RPA81833.1"/>
    <property type="molecule type" value="Genomic_DNA"/>
</dbReference>
<feature type="domain" description="ELP1 TPR" evidence="2">
    <location>
        <begin position="803"/>
        <end position="962"/>
    </location>
</feature>
<protein>
    <recommendedName>
        <fullName evidence="2">ELP1 TPR domain-containing protein</fullName>
    </recommendedName>
</protein>
<feature type="compositionally biased region" description="Low complexity" evidence="1">
    <location>
        <begin position="1038"/>
        <end position="1050"/>
    </location>
</feature>
<feature type="region of interest" description="Disordered" evidence="1">
    <location>
        <begin position="1038"/>
        <end position="1057"/>
    </location>
</feature>
<reference evidence="3 4" key="1">
    <citation type="journal article" date="2018" name="Nat. Ecol. Evol.">
        <title>Pezizomycetes genomes reveal the molecular basis of ectomycorrhizal truffle lifestyle.</title>
        <authorList>
            <person name="Murat C."/>
            <person name="Payen T."/>
            <person name="Noel B."/>
            <person name="Kuo A."/>
            <person name="Morin E."/>
            <person name="Chen J."/>
            <person name="Kohler A."/>
            <person name="Krizsan K."/>
            <person name="Balestrini R."/>
            <person name="Da Silva C."/>
            <person name="Montanini B."/>
            <person name="Hainaut M."/>
            <person name="Levati E."/>
            <person name="Barry K.W."/>
            <person name="Belfiori B."/>
            <person name="Cichocki N."/>
            <person name="Clum A."/>
            <person name="Dockter R.B."/>
            <person name="Fauchery L."/>
            <person name="Guy J."/>
            <person name="Iotti M."/>
            <person name="Le Tacon F."/>
            <person name="Lindquist E.A."/>
            <person name="Lipzen A."/>
            <person name="Malagnac F."/>
            <person name="Mello A."/>
            <person name="Molinier V."/>
            <person name="Miyauchi S."/>
            <person name="Poulain J."/>
            <person name="Riccioni C."/>
            <person name="Rubini A."/>
            <person name="Sitrit Y."/>
            <person name="Splivallo R."/>
            <person name="Traeger S."/>
            <person name="Wang M."/>
            <person name="Zifcakova L."/>
            <person name="Wipf D."/>
            <person name="Zambonelli A."/>
            <person name="Paolocci F."/>
            <person name="Nowrousian M."/>
            <person name="Ottonello S."/>
            <person name="Baldrian P."/>
            <person name="Spatafora J.W."/>
            <person name="Henrissat B."/>
            <person name="Nagy L.G."/>
            <person name="Aury J.M."/>
            <person name="Wincker P."/>
            <person name="Grigoriev I.V."/>
            <person name="Bonfante P."/>
            <person name="Martin F.M."/>
        </authorList>
    </citation>
    <scope>NUCLEOTIDE SEQUENCE [LARGE SCALE GENOMIC DNA]</scope>
    <source>
        <strain evidence="3 4">RN42</strain>
    </source>
</reference>
<dbReference type="OrthoDB" id="40048at2759"/>
<dbReference type="GO" id="GO:0000049">
    <property type="term" value="F:tRNA binding"/>
    <property type="evidence" value="ECO:0007669"/>
    <property type="project" value="TreeGrafter"/>
</dbReference>
<dbReference type="InterPro" id="IPR056166">
    <property type="entry name" value="TPR_ELP1"/>
</dbReference>
<dbReference type="GO" id="GO:0002926">
    <property type="term" value="P:tRNA wobble base 5-methoxycarbonylmethyl-2-thiouridinylation"/>
    <property type="evidence" value="ECO:0007669"/>
    <property type="project" value="TreeGrafter"/>
</dbReference>
<dbReference type="GO" id="GO:0005829">
    <property type="term" value="C:cytosol"/>
    <property type="evidence" value="ECO:0007669"/>
    <property type="project" value="TreeGrafter"/>
</dbReference>
<evidence type="ECO:0000256" key="1">
    <source>
        <dbReference type="SAM" id="MobiDB-lite"/>
    </source>
</evidence>
<dbReference type="InterPro" id="IPR006849">
    <property type="entry name" value="Elp1"/>
</dbReference>